<protein>
    <submittedName>
        <fullName evidence="2">Glucosamine-6-phosphate deaminase</fullName>
    </submittedName>
</protein>
<dbReference type="InterPro" id="IPR037171">
    <property type="entry name" value="NagB/RpiA_transferase-like"/>
</dbReference>
<dbReference type="InterPro" id="IPR006148">
    <property type="entry name" value="Glc/Gal-6P_isomerase"/>
</dbReference>
<evidence type="ECO:0000313" key="3">
    <source>
        <dbReference type="Proteomes" id="UP000183447"/>
    </source>
</evidence>
<dbReference type="Pfam" id="PF01182">
    <property type="entry name" value="Glucosamine_iso"/>
    <property type="match status" value="1"/>
</dbReference>
<dbReference type="GO" id="GO:0004342">
    <property type="term" value="F:glucosamine-6-phosphate deaminase activity"/>
    <property type="evidence" value="ECO:0007669"/>
    <property type="project" value="InterPro"/>
</dbReference>
<dbReference type="GO" id="GO:0019262">
    <property type="term" value="P:N-acetylneuraminate catabolic process"/>
    <property type="evidence" value="ECO:0007669"/>
    <property type="project" value="TreeGrafter"/>
</dbReference>
<accession>A0A1K2HZM3</accession>
<dbReference type="InterPro" id="IPR004547">
    <property type="entry name" value="Glucosamine6P_isomerase"/>
</dbReference>
<name>A0A1K2HZM3_9HYPH</name>
<dbReference type="SUPFAM" id="SSF100950">
    <property type="entry name" value="NagB/RpiA/CoA transferase-like"/>
    <property type="match status" value="1"/>
</dbReference>
<dbReference type="OrthoDB" id="9791139at2"/>
<evidence type="ECO:0000259" key="1">
    <source>
        <dbReference type="Pfam" id="PF01182"/>
    </source>
</evidence>
<dbReference type="GO" id="GO:0005737">
    <property type="term" value="C:cytoplasm"/>
    <property type="evidence" value="ECO:0007669"/>
    <property type="project" value="TreeGrafter"/>
</dbReference>
<dbReference type="GO" id="GO:0005975">
    <property type="term" value="P:carbohydrate metabolic process"/>
    <property type="evidence" value="ECO:0007669"/>
    <property type="project" value="InterPro"/>
</dbReference>
<dbReference type="GO" id="GO:0042802">
    <property type="term" value="F:identical protein binding"/>
    <property type="evidence" value="ECO:0007669"/>
    <property type="project" value="TreeGrafter"/>
</dbReference>
<dbReference type="CDD" id="cd01399">
    <property type="entry name" value="GlcN6P_deaminase"/>
    <property type="match status" value="1"/>
</dbReference>
<dbReference type="AlphaFoldDB" id="A0A1K2HZM3"/>
<gene>
    <name evidence="2" type="ORF">SAMN02983003_2743</name>
</gene>
<sequence length="246" mass="26124">MRVHIHADAGELGRAAAAEAADVISAAIARHGEALVVFATGASQFATLEALVAADIDWSRVSGVHLDEYVGISPEHRASFRRYLRERVVARLPTLGHFAMIAGNAPDLSAEIARLNTLLTGRRVDLCLAGIGENGHLAFNDPPADFEAEAPYLVVDLDAACRQQQVNEGWFPDLGSVPAQAVSMSIRQIMRAERLVLSVGDRRKAEAVRNTIEGPVSPACPASIIQGHKAASVHLDTASASLLAGR</sequence>
<dbReference type="STRING" id="665118.SAMN02983003_2743"/>
<feature type="domain" description="Glucosamine/galactosamine-6-phosphate isomerase" evidence="1">
    <location>
        <begin position="8"/>
        <end position="228"/>
    </location>
</feature>
<evidence type="ECO:0000313" key="2">
    <source>
        <dbReference type="EMBL" id="SFZ85578.1"/>
    </source>
</evidence>
<dbReference type="EMBL" id="FPKU01000002">
    <property type="protein sequence ID" value="SFZ85578.1"/>
    <property type="molecule type" value="Genomic_DNA"/>
</dbReference>
<dbReference type="Proteomes" id="UP000183447">
    <property type="component" value="Unassembled WGS sequence"/>
</dbReference>
<dbReference type="Gene3D" id="3.40.50.1360">
    <property type="match status" value="1"/>
</dbReference>
<organism evidence="2 3">
    <name type="scientific">Devosia enhydra</name>
    <dbReference type="NCBI Taxonomy" id="665118"/>
    <lineage>
        <taxon>Bacteria</taxon>
        <taxon>Pseudomonadati</taxon>
        <taxon>Pseudomonadota</taxon>
        <taxon>Alphaproteobacteria</taxon>
        <taxon>Hyphomicrobiales</taxon>
        <taxon>Devosiaceae</taxon>
        <taxon>Devosia</taxon>
    </lineage>
</organism>
<dbReference type="PANTHER" id="PTHR11280:SF6">
    <property type="entry name" value="GLUCOSAMINE-6-PHOSPHATE ISOMERASE NAGB"/>
    <property type="match status" value="1"/>
</dbReference>
<reference evidence="2 3" key="1">
    <citation type="submission" date="2016-11" db="EMBL/GenBank/DDBJ databases">
        <authorList>
            <person name="Jaros S."/>
            <person name="Januszkiewicz K."/>
            <person name="Wedrychowicz H."/>
        </authorList>
    </citation>
    <scope>NUCLEOTIDE SEQUENCE [LARGE SCALE GENOMIC DNA]</scope>
    <source>
        <strain evidence="2 3">ATCC 23634</strain>
    </source>
</reference>
<dbReference type="GO" id="GO:0006043">
    <property type="term" value="P:glucosamine catabolic process"/>
    <property type="evidence" value="ECO:0007669"/>
    <property type="project" value="TreeGrafter"/>
</dbReference>
<keyword evidence="3" id="KW-1185">Reference proteome</keyword>
<proteinExistence type="predicted"/>
<dbReference type="GO" id="GO:0006046">
    <property type="term" value="P:N-acetylglucosamine catabolic process"/>
    <property type="evidence" value="ECO:0007669"/>
    <property type="project" value="TreeGrafter"/>
</dbReference>
<dbReference type="RefSeq" id="WP_072343976.1">
    <property type="nucleotide sequence ID" value="NZ_FPKU01000002.1"/>
</dbReference>
<dbReference type="PANTHER" id="PTHR11280">
    <property type="entry name" value="GLUCOSAMINE-6-PHOSPHATE ISOMERASE"/>
    <property type="match status" value="1"/>
</dbReference>